<keyword evidence="14" id="KW-0511">Multifunctional enzyme</keyword>
<evidence type="ECO:0000256" key="6">
    <source>
        <dbReference type="ARBA" id="ARBA00022676"/>
    </source>
</evidence>
<dbReference type="GO" id="GO:0008658">
    <property type="term" value="F:penicillin binding"/>
    <property type="evidence" value="ECO:0007669"/>
    <property type="project" value="InterPro"/>
</dbReference>
<keyword evidence="3" id="KW-1003">Cell membrane</keyword>
<dbReference type="Gene3D" id="3.40.710.10">
    <property type="entry name" value="DD-peptidase/beta-lactamase superfamily"/>
    <property type="match status" value="1"/>
</dbReference>
<evidence type="ECO:0000256" key="8">
    <source>
        <dbReference type="ARBA" id="ARBA00022692"/>
    </source>
</evidence>
<evidence type="ECO:0000256" key="3">
    <source>
        <dbReference type="ARBA" id="ARBA00022475"/>
    </source>
</evidence>
<protein>
    <submittedName>
        <fullName evidence="21">Penicillin-binding protein 1F</fullName>
    </submittedName>
</protein>
<dbReference type="GO" id="GO:0008955">
    <property type="term" value="F:peptidoglycan glycosyltransferase activity"/>
    <property type="evidence" value="ECO:0007669"/>
    <property type="project" value="UniProtKB-EC"/>
</dbReference>
<keyword evidence="9" id="KW-0378">Hydrolase</keyword>
<dbReference type="GO" id="GO:0008360">
    <property type="term" value="P:regulation of cell shape"/>
    <property type="evidence" value="ECO:0007669"/>
    <property type="project" value="UniProtKB-KW"/>
</dbReference>
<feature type="domain" description="Glycosyl transferase family 51" evidence="20">
    <location>
        <begin position="68"/>
        <end position="245"/>
    </location>
</feature>
<evidence type="ECO:0000256" key="7">
    <source>
        <dbReference type="ARBA" id="ARBA00022679"/>
    </source>
</evidence>
<accession>A0A511V7L1</accession>
<keyword evidence="10" id="KW-0133">Cell shape</keyword>
<evidence type="ECO:0000256" key="18">
    <source>
        <dbReference type="SAM" id="MobiDB-lite"/>
    </source>
</evidence>
<evidence type="ECO:0000256" key="4">
    <source>
        <dbReference type="ARBA" id="ARBA00022645"/>
    </source>
</evidence>
<dbReference type="InterPro" id="IPR001264">
    <property type="entry name" value="Glyco_trans_51"/>
</dbReference>
<dbReference type="InterPro" id="IPR001460">
    <property type="entry name" value="PCN-bd_Tpept"/>
</dbReference>
<dbReference type="InterPro" id="IPR013783">
    <property type="entry name" value="Ig-like_fold"/>
</dbReference>
<keyword evidence="7" id="KW-0808">Transferase</keyword>
<dbReference type="Gene3D" id="1.10.3810.10">
    <property type="entry name" value="Biosynthetic peptidoglycan transglycosylase-like"/>
    <property type="match status" value="1"/>
</dbReference>
<dbReference type="InterPro" id="IPR023346">
    <property type="entry name" value="Lysozyme-like_dom_sf"/>
</dbReference>
<dbReference type="SUPFAM" id="SSF56601">
    <property type="entry name" value="beta-lactamase/transpeptidase-like"/>
    <property type="match status" value="1"/>
</dbReference>
<dbReference type="AlphaFoldDB" id="A0A511V7L1"/>
<dbReference type="OrthoDB" id="9766909at2"/>
<evidence type="ECO:0000256" key="9">
    <source>
        <dbReference type="ARBA" id="ARBA00022801"/>
    </source>
</evidence>
<keyword evidence="11" id="KW-0573">Peptidoglycan synthesis</keyword>
<evidence type="ECO:0000259" key="19">
    <source>
        <dbReference type="Pfam" id="PF00905"/>
    </source>
</evidence>
<dbReference type="RefSeq" id="WP_146810196.1">
    <property type="nucleotide sequence ID" value="NZ_BJXX01000106.1"/>
</dbReference>
<dbReference type="EMBL" id="BJXX01000106">
    <property type="protein sequence ID" value="GEN34946.1"/>
    <property type="molecule type" value="Genomic_DNA"/>
</dbReference>
<comment type="catalytic activity">
    <reaction evidence="16">
        <text>Preferential cleavage: (Ac)2-L-Lys-D-Ala-|-D-Ala. Also transpeptidation of peptidyl-alanyl moieties that are N-acyl substituents of D-alanine.</text>
        <dbReference type="EC" id="3.4.16.4"/>
    </reaction>
</comment>
<dbReference type="FunFam" id="1.10.3810.10:FF:000001">
    <property type="entry name" value="Penicillin-binding protein 1A"/>
    <property type="match status" value="1"/>
</dbReference>
<evidence type="ECO:0000256" key="15">
    <source>
        <dbReference type="ARBA" id="ARBA00023316"/>
    </source>
</evidence>
<keyword evidence="5" id="KW-0645">Protease</keyword>
<dbReference type="GO" id="GO:0030288">
    <property type="term" value="C:outer membrane-bounded periplasmic space"/>
    <property type="evidence" value="ECO:0007669"/>
    <property type="project" value="TreeGrafter"/>
</dbReference>
<comment type="similarity">
    <text evidence="2">In the N-terminal section; belongs to the glycosyltransferase 51 family.</text>
</comment>
<evidence type="ECO:0000256" key="2">
    <source>
        <dbReference type="ARBA" id="ARBA00007739"/>
    </source>
</evidence>
<dbReference type="InterPro" id="IPR012338">
    <property type="entry name" value="Beta-lactam/transpept-like"/>
</dbReference>
<dbReference type="Gene3D" id="2.60.40.10">
    <property type="entry name" value="Immunoglobulins"/>
    <property type="match status" value="1"/>
</dbReference>
<dbReference type="SUPFAM" id="SSF53955">
    <property type="entry name" value="Lysozyme-like"/>
    <property type="match status" value="1"/>
</dbReference>
<feature type="compositionally biased region" description="Low complexity" evidence="18">
    <location>
        <begin position="793"/>
        <end position="810"/>
    </location>
</feature>
<feature type="domain" description="Penicillin-binding protein transpeptidase" evidence="19">
    <location>
        <begin position="340"/>
        <end position="617"/>
    </location>
</feature>
<gene>
    <name evidence="21" type="primary">pbpF</name>
    <name evidence="21" type="ORF">ADA01nite_24060</name>
</gene>
<evidence type="ECO:0000313" key="22">
    <source>
        <dbReference type="Proteomes" id="UP000321157"/>
    </source>
</evidence>
<dbReference type="PANTHER" id="PTHR32282:SF32">
    <property type="entry name" value="PENICILLIN-BINDING PROTEIN 2A"/>
    <property type="match status" value="1"/>
</dbReference>
<feature type="compositionally biased region" description="Basic and acidic residues" evidence="18">
    <location>
        <begin position="624"/>
        <end position="636"/>
    </location>
</feature>
<evidence type="ECO:0000256" key="17">
    <source>
        <dbReference type="ARBA" id="ARBA00049902"/>
    </source>
</evidence>
<dbReference type="NCBIfam" id="TIGR02074">
    <property type="entry name" value="PBP_1a_fam"/>
    <property type="match status" value="1"/>
</dbReference>
<evidence type="ECO:0000313" key="21">
    <source>
        <dbReference type="EMBL" id="GEN34946.1"/>
    </source>
</evidence>
<dbReference type="Pfam" id="PF00912">
    <property type="entry name" value="Transgly"/>
    <property type="match status" value="1"/>
</dbReference>
<evidence type="ECO:0000256" key="5">
    <source>
        <dbReference type="ARBA" id="ARBA00022670"/>
    </source>
</evidence>
<evidence type="ECO:0000256" key="12">
    <source>
        <dbReference type="ARBA" id="ARBA00022989"/>
    </source>
</evidence>
<organism evidence="21 22">
    <name type="scientific">Aneurinibacillus danicus</name>
    <dbReference type="NCBI Taxonomy" id="267746"/>
    <lineage>
        <taxon>Bacteria</taxon>
        <taxon>Bacillati</taxon>
        <taxon>Bacillota</taxon>
        <taxon>Bacilli</taxon>
        <taxon>Bacillales</taxon>
        <taxon>Paenibacillaceae</taxon>
        <taxon>Aneurinibacillus group</taxon>
        <taxon>Aneurinibacillus</taxon>
    </lineage>
</organism>
<name>A0A511V7L1_9BACL</name>
<keyword evidence="6" id="KW-0328">Glycosyltransferase</keyword>
<comment type="catalytic activity">
    <reaction evidence="17">
        <text>[GlcNAc-(1-&gt;4)-Mur2Ac(oyl-L-Ala-gamma-D-Glu-L-Lys-D-Ala-D-Ala)](n)-di-trans,octa-cis-undecaprenyl diphosphate + beta-D-GlcNAc-(1-&gt;4)-Mur2Ac(oyl-L-Ala-gamma-D-Glu-L-Lys-D-Ala-D-Ala)-di-trans,octa-cis-undecaprenyl diphosphate = [GlcNAc-(1-&gt;4)-Mur2Ac(oyl-L-Ala-gamma-D-Glu-L-Lys-D-Ala-D-Ala)](n+1)-di-trans,octa-cis-undecaprenyl diphosphate + di-trans,octa-cis-undecaprenyl diphosphate + H(+)</text>
        <dbReference type="Rhea" id="RHEA:23708"/>
        <dbReference type="Rhea" id="RHEA-COMP:9602"/>
        <dbReference type="Rhea" id="RHEA-COMP:9603"/>
        <dbReference type="ChEBI" id="CHEBI:15378"/>
        <dbReference type="ChEBI" id="CHEBI:58405"/>
        <dbReference type="ChEBI" id="CHEBI:60033"/>
        <dbReference type="ChEBI" id="CHEBI:78435"/>
        <dbReference type="EC" id="2.4.99.28"/>
    </reaction>
</comment>
<evidence type="ECO:0000256" key="1">
    <source>
        <dbReference type="ARBA" id="ARBA00007090"/>
    </source>
</evidence>
<dbReference type="InterPro" id="IPR036950">
    <property type="entry name" value="PBP_transglycosylase"/>
</dbReference>
<feature type="region of interest" description="Disordered" evidence="18">
    <location>
        <begin position="727"/>
        <end position="841"/>
    </location>
</feature>
<keyword evidence="15" id="KW-0961">Cell wall biogenesis/degradation</keyword>
<feature type="compositionally biased region" description="Low complexity" evidence="18">
    <location>
        <begin position="738"/>
        <end position="751"/>
    </location>
</feature>
<keyword evidence="22" id="KW-1185">Reference proteome</keyword>
<dbReference type="GO" id="GO:0009002">
    <property type="term" value="F:serine-type D-Ala-D-Ala carboxypeptidase activity"/>
    <property type="evidence" value="ECO:0007669"/>
    <property type="project" value="UniProtKB-EC"/>
</dbReference>
<dbReference type="GO" id="GO:0071555">
    <property type="term" value="P:cell wall organization"/>
    <property type="evidence" value="ECO:0007669"/>
    <property type="project" value="UniProtKB-KW"/>
</dbReference>
<proteinExistence type="inferred from homology"/>
<evidence type="ECO:0000256" key="13">
    <source>
        <dbReference type="ARBA" id="ARBA00023136"/>
    </source>
</evidence>
<feature type="region of interest" description="Disordered" evidence="18">
    <location>
        <begin position="624"/>
        <end position="643"/>
    </location>
</feature>
<evidence type="ECO:0000256" key="11">
    <source>
        <dbReference type="ARBA" id="ARBA00022984"/>
    </source>
</evidence>
<evidence type="ECO:0000256" key="14">
    <source>
        <dbReference type="ARBA" id="ARBA00023268"/>
    </source>
</evidence>
<dbReference type="GO" id="GO:0009252">
    <property type="term" value="P:peptidoglycan biosynthetic process"/>
    <property type="evidence" value="ECO:0007669"/>
    <property type="project" value="UniProtKB-KW"/>
</dbReference>
<reference evidence="21 22" key="1">
    <citation type="submission" date="2019-07" db="EMBL/GenBank/DDBJ databases">
        <title>Whole genome shotgun sequence of Aneurinibacillus danicus NBRC 102444.</title>
        <authorList>
            <person name="Hosoyama A."/>
            <person name="Uohara A."/>
            <person name="Ohji S."/>
            <person name="Ichikawa N."/>
        </authorList>
    </citation>
    <scope>NUCLEOTIDE SEQUENCE [LARGE SCALE GENOMIC DNA]</scope>
    <source>
        <strain evidence="21 22">NBRC 102444</strain>
    </source>
</reference>
<keyword evidence="12" id="KW-1133">Transmembrane helix</keyword>
<dbReference type="Pfam" id="PF00905">
    <property type="entry name" value="Transpeptidase"/>
    <property type="match status" value="1"/>
</dbReference>
<keyword evidence="13" id="KW-0472">Membrane</keyword>
<comment type="similarity">
    <text evidence="1">In the C-terminal section; belongs to the transpeptidase family.</text>
</comment>
<dbReference type="InterPro" id="IPR050396">
    <property type="entry name" value="Glycosyltr_51/Transpeptidase"/>
</dbReference>
<comment type="caution">
    <text evidence="21">The sequence shown here is derived from an EMBL/GenBank/DDBJ whole genome shotgun (WGS) entry which is preliminary data.</text>
</comment>
<evidence type="ECO:0000256" key="10">
    <source>
        <dbReference type="ARBA" id="ARBA00022960"/>
    </source>
</evidence>
<dbReference type="PANTHER" id="PTHR32282">
    <property type="entry name" value="BINDING PROTEIN TRANSPEPTIDASE, PUTATIVE-RELATED"/>
    <property type="match status" value="1"/>
</dbReference>
<sequence length="841" mass="92629">MEKRQARKPAKKRKSFWKRGPWGIVLLMTALFFLLSIGGCSALYVAGNQMIDEKKLDLMETSTVYAADGNPIAKLSAAENREKVTFDKIPKHVVDAFIATEDNRFYDHNGIDPIGIGRAIIKDIVSGSKAEGASTITQQLARNVFLSRDKTFMRKTKEIMIALNLERRCSKPQILEMYLNVFYAGEGVFGVQTASKYYFGKDVSELSIAEGATLAALPKAPNTYSPRKNPENALKRRNLVLSLMQKNGYITQEQMEKAKKEKLKTIERPKKGTNKAYQAYVDYLVEEAEDMLGVTGDQLYQGGYQIHTYLDRNAQKAMFEEYERDRNFPKDGPRDKVQSAMVIMETKTGGITAMVGGRGYETGNWNRAKVPHPTGSTIKPLVDYAPALEKGWTPYSIVKDEKRSYGNWTPRNYGNEGYAGSITMNKALVDSRNAAAVWTLNEIGLSTGVSYLKKFGIPLAPGDENNLSIALGGMKKGASPIQMAQAYTAFANEGKMNKAHVIKSITASDGTVIVEEKKEETEVVSAQTAYYMTEMLENVVKEGTGKNARFGYPLAGKTGTQQYDSDNVSGGNRTAWFVGYTPDYVGAIYMGFDKTDDEHYLRTTGGGAPAELFSRIMRKAMEGKERKDFKRPEGVKPVEPPVSLPSINDLTATVDETGQNVKINWGGSSDNRIKYRLYRFLGSPAEKELIAETGSSGYTDAFDPSKMYTYVVVPYNAETGEEGNMSNMATITMPEPQPDTTDPNNPNQPMDPTNPSPVDPNNPNQPVDPNNPNPADPNNPNQPVDPNNPNPTDPNQQNPDQINPADPNQPASSGRGVAPPEQNDERPGRGNGRGQSGVTNP</sequence>
<evidence type="ECO:0000259" key="20">
    <source>
        <dbReference type="Pfam" id="PF00912"/>
    </source>
</evidence>
<keyword evidence="8" id="KW-0812">Transmembrane</keyword>
<dbReference type="Proteomes" id="UP000321157">
    <property type="component" value="Unassembled WGS sequence"/>
</dbReference>
<dbReference type="GO" id="GO:0006508">
    <property type="term" value="P:proteolysis"/>
    <property type="evidence" value="ECO:0007669"/>
    <property type="project" value="UniProtKB-KW"/>
</dbReference>
<evidence type="ECO:0000256" key="16">
    <source>
        <dbReference type="ARBA" id="ARBA00034000"/>
    </source>
</evidence>
<keyword evidence="4" id="KW-0121">Carboxypeptidase</keyword>